<keyword evidence="2" id="KW-0677">Repeat</keyword>
<dbReference type="GO" id="GO:0005509">
    <property type="term" value="F:calcium ion binding"/>
    <property type="evidence" value="ECO:0007669"/>
    <property type="project" value="InterPro"/>
</dbReference>
<organism evidence="5">
    <name type="scientific">Magallana gigas</name>
    <name type="common">Pacific oyster</name>
    <name type="synonym">Crassostrea gigas</name>
    <dbReference type="NCBI Taxonomy" id="29159"/>
    <lineage>
        <taxon>Eukaryota</taxon>
        <taxon>Metazoa</taxon>
        <taxon>Spiralia</taxon>
        <taxon>Lophotrochozoa</taxon>
        <taxon>Mollusca</taxon>
        <taxon>Bivalvia</taxon>
        <taxon>Autobranchia</taxon>
        <taxon>Pteriomorphia</taxon>
        <taxon>Ostreida</taxon>
        <taxon>Ostreoidea</taxon>
        <taxon>Ostreidae</taxon>
        <taxon>Magallana</taxon>
    </lineage>
</organism>
<accession>K1RKB9</accession>
<feature type="region of interest" description="Disordered" evidence="4">
    <location>
        <begin position="205"/>
        <end position="319"/>
    </location>
</feature>
<gene>
    <name evidence="5" type="ORF">CGI_10021706</name>
</gene>
<feature type="compositionally biased region" description="Basic and acidic residues" evidence="4">
    <location>
        <begin position="48"/>
        <end position="66"/>
    </location>
</feature>
<name>K1RKB9_MAGGI</name>
<dbReference type="AlphaFoldDB" id="K1RKB9"/>
<feature type="region of interest" description="Disordered" evidence="4">
    <location>
        <begin position="45"/>
        <end position="66"/>
    </location>
</feature>
<evidence type="ECO:0000256" key="2">
    <source>
        <dbReference type="ARBA" id="ARBA00022737"/>
    </source>
</evidence>
<dbReference type="PROSITE" id="PS00018">
    <property type="entry name" value="EF_HAND_1"/>
    <property type="match status" value="2"/>
</dbReference>
<dbReference type="HOGENOM" id="CLU_630466_0_0_1"/>
<keyword evidence="1" id="KW-0732">Signal</keyword>
<dbReference type="InterPro" id="IPR013087">
    <property type="entry name" value="Znf_C2H2_type"/>
</dbReference>
<dbReference type="InterPro" id="IPR052110">
    <property type="entry name" value="MCFD2-like"/>
</dbReference>
<dbReference type="PANTHER" id="PTHR23104:SF17">
    <property type="entry name" value="EF-HAND DOMAIN-CONTAINING PROTEIN"/>
    <property type="match status" value="1"/>
</dbReference>
<protein>
    <submittedName>
        <fullName evidence="5">Multiple coagulation factor deficiency protein 2-like protein</fullName>
    </submittedName>
</protein>
<evidence type="ECO:0000256" key="1">
    <source>
        <dbReference type="ARBA" id="ARBA00022729"/>
    </source>
</evidence>
<sequence length="435" mass="50260">MEEQFELYVFDEEDGMFEEESARGLQEPVGQENWASMTVVDLSQSSGSDREVSMRPCQERAHTKEKRERGVRKCAVHSCRETFSGATPMLYHIWRDHAGGAHTPEEFVSFLADLSAEVFQTHQREPVLQSLERLRAWSERRLGRVDWTFSRPLQEVVNRIPSLNYIPHLQYLEGFADKDNMMWTFEAVITLCFCVQISTQHGAYPPGVPPPNNAHGHAPPVGHQGGQQFQGQQHQQFQGQQQQQFQGQQQQQFQQGQQNQQFQQGQHQQQQNLQFQQGQHGQQGQAQFNQGNTQQFQQPGGHHQAAHGGFGHESAHDASHIKEHLKDVVDKPKEEMSEEELEFHYFKLHDYDKNNKLDGVEIVKAITHFHADEGHEETDQQRQERKVFSDDELSNIVDLVLQEDDLDKDGYIEYVEFVTAQRKAREQAQNEKPQQ</sequence>
<evidence type="ECO:0000313" key="5">
    <source>
        <dbReference type="EMBL" id="EKC34726.1"/>
    </source>
</evidence>
<dbReference type="Pfam" id="PF13499">
    <property type="entry name" value="EF-hand_7"/>
    <property type="match status" value="1"/>
</dbReference>
<dbReference type="EMBL" id="JH823219">
    <property type="protein sequence ID" value="EKC34726.1"/>
    <property type="molecule type" value="Genomic_DNA"/>
</dbReference>
<proteinExistence type="predicted"/>
<dbReference type="InterPro" id="IPR018247">
    <property type="entry name" value="EF_Hand_1_Ca_BS"/>
</dbReference>
<feature type="compositionally biased region" description="Low complexity" evidence="4">
    <location>
        <begin position="213"/>
        <end position="307"/>
    </location>
</feature>
<dbReference type="Gene3D" id="1.10.238.10">
    <property type="entry name" value="EF-hand"/>
    <property type="match status" value="1"/>
</dbReference>
<reference evidence="5" key="1">
    <citation type="journal article" date="2012" name="Nature">
        <title>The oyster genome reveals stress adaptation and complexity of shell formation.</title>
        <authorList>
            <person name="Zhang G."/>
            <person name="Fang X."/>
            <person name="Guo X."/>
            <person name="Li L."/>
            <person name="Luo R."/>
            <person name="Xu F."/>
            <person name="Yang P."/>
            <person name="Zhang L."/>
            <person name="Wang X."/>
            <person name="Qi H."/>
            <person name="Xiong Z."/>
            <person name="Que H."/>
            <person name="Xie Y."/>
            <person name="Holland P.W."/>
            <person name="Paps J."/>
            <person name="Zhu Y."/>
            <person name="Wu F."/>
            <person name="Chen Y."/>
            <person name="Wang J."/>
            <person name="Peng C."/>
            <person name="Meng J."/>
            <person name="Yang L."/>
            <person name="Liu J."/>
            <person name="Wen B."/>
            <person name="Zhang N."/>
            <person name="Huang Z."/>
            <person name="Zhu Q."/>
            <person name="Feng Y."/>
            <person name="Mount A."/>
            <person name="Hedgecock D."/>
            <person name="Xu Z."/>
            <person name="Liu Y."/>
            <person name="Domazet-Loso T."/>
            <person name="Du Y."/>
            <person name="Sun X."/>
            <person name="Zhang S."/>
            <person name="Liu B."/>
            <person name="Cheng P."/>
            <person name="Jiang X."/>
            <person name="Li J."/>
            <person name="Fan D."/>
            <person name="Wang W."/>
            <person name="Fu W."/>
            <person name="Wang T."/>
            <person name="Wang B."/>
            <person name="Zhang J."/>
            <person name="Peng Z."/>
            <person name="Li Y."/>
            <person name="Li N."/>
            <person name="Wang J."/>
            <person name="Chen M."/>
            <person name="He Y."/>
            <person name="Tan F."/>
            <person name="Song X."/>
            <person name="Zheng Q."/>
            <person name="Huang R."/>
            <person name="Yang H."/>
            <person name="Du X."/>
            <person name="Chen L."/>
            <person name="Yang M."/>
            <person name="Gaffney P.M."/>
            <person name="Wang S."/>
            <person name="Luo L."/>
            <person name="She Z."/>
            <person name="Ming Y."/>
            <person name="Huang W."/>
            <person name="Zhang S."/>
            <person name="Huang B."/>
            <person name="Zhang Y."/>
            <person name="Qu T."/>
            <person name="Ni P."/>
            <person name="Miao G."/>
            <person name="Wang J."/>
            <person name="Wang Q."/>
            <person name="Steinberg C.E."/>
            <person name="Wang H."/>
            <person name="Li N."/>
            <person name="Qian L."/>
            <person name="Zhang G."/>
            <person name="Li Y."/>
            <person name="Yang H."/>
            <person name="Liu X."/>
            <person name="Wang J."/>
            <person name="Yin Y."/>
            <person name="Wang J."/>
        </authorList>
    </citation>
    <scope>NUCLEOTIDE SEQUENCE [LARGE SCALE GENOMIC DNA]</scope>
    <source>
        <strain evidence="5">05x7-T-G4-1.051#20</strain>
    </source>
</reference>
<dbReference type="InterPro" id="IPR002048">
    <property type="entry name" value="EF_hand_dom"/>
</dbReference>
<dbReference type="InParanoid" id="K1RKB9"/>
<dbReference type="PANTHER" id="PTHR23104">
    <property type="entry name" value="MULTIPLE COAGULATION FACTOR DEFICIENCY PROTEIN 2 NEURAL STEM CELL DERIVED NEURONAL SURVIVAL PROTEIN"/>
    <property type="match status" value="1"/>
</dbReference>
<dbReference type="PROSITE" id="PS00028">
    <property type="entry name" value="ZINC_FINGER_C2H2_1"/>
    <property type="match status" value="1"/>
</dbReference>
<dbReference type="OrthoDB" id="289247at2759"/>
<evidence type="ECO:0000256" key="4">
    <source>
        <dbReference type="SAM" id="MobiDB-lite"/>
    </source>
</evidence>
<evidence type="ECO:0000256" key="3">
    <source>
        <dbReference type="ARBA" id="ARBA00022837"/>
    </source>
</evidence>
<keyword evidence="3" id="KW-0106">Calcium</keyword>
<dbReference type="InterPro" id="IPR011992">
    <property type="entry name" value="EF-hand-dom_pair"/>
</dbReference>
<dbReference type="SUPFAM" id="SSF47473">
    <property type="entry name" value="EF-hand"/>
    <property type="match status" value="1"/>
</dbReference>